<dbReference type="Proteomes" id="UP000324897">
    <property type="component" value="Unassembled WGS sequence"/>
</dbReference>
<proteinExistence type="predicted"/>
<evidence type="ECO:0000313" key="1">
    <source>
        <dbReference type="EMBL" id="TVU33782.1"/>
    </source>
</evidence>
<dbReference type="Gramene" id="TVU33782">
    <property type="protein sequence ID" value="TVU33782"/>
    <property type="gene ID" value="EJB05_15589"/>
</dbReference>
<reference evidence="1 2" key="1">
    <citation type="journal article" date="2019" name="Sci. Rep.">
        <title>A high-quality genome of Eragrostis curvula grass provides insights into Poaceae evolution and supports new strategies to enhance forage quality.</title>
        <authorList>
            <person name="Carballo J."/>
            <person name="Santos B.A.C.M."/>
            <person name="Zappacosta D."/>
            <person name="Garbus I."/>
            <person name="Selva J.P."/>
            <person name="Gallo C.A."/>
            <person name="Diaz A."/>
            <person name="Albertini E."/>
            <person name="Caccamo M."/>
            <person name="Echenique V."/>
        </authorList>
    </citation>
    <scope>NUCLEOTIDE SEQUENCE [LARGE SCALE GENOMIC DNA]</scope>
    <source>
        <strain evidence="2">cv. Victoria</strain>
        <tissue evidence="1">Leaf</tissue>
    </source>
</reference>
<accession>A0A5J9VBW2</accession>
<evidence type="ECO:0000313" key="2">
    <source>
        <dbReference type="Proteomes" id="UP000324897"/>
    </source>
</evidence>
<keyword evidence="2" id="KW-1185">Reference proteome</keyword>
<name>A0A5J9VBW2_9POAL</name>
<organism evidence="1 2">
    <name type="scientific">Eragrostis curvula</name>
    <name type="common">weeping love grass</name>
    <dbReference type="NCBI Taxonomy" id="38414"/>
    <lineage>
        <taxon>Eukaryota</taxon>
        <taxon>Viridiplantae</taxon>
        <taxon>Streptophyta</taxon>
        <taxon>Embryophyta</taxon>
        <taxon>Tracheophyta</taxon>
        <taxon>Spermatophyta</taxon>
        <taxon>Magnoliopsida</taxon>
        <taxon>Liliopsida</taxon>
        <taxon>Poales</taxon>
        <taxon>Poaceae</taxon>
        <taxon>PACMAD clade</taxon>
        <taxon>Chloridoideae</taxon>
        <taxon>Eragrostideae</taxon>
        <taxon>Eragrostidinae</taxon>
        <taxon>Eragrostis</taxon>
    </lineage>
</organism>
<sequence length="117" mass="13157">MPPQQPWSSRSPGVRLLWISPNRKGSTHQFAQEALFDSQADHMLAFLKQILGLHMQAIDQDDVGLVLIHLWYVPLHIYADQAEMPLPAWQLGAIVKSLIVEAHCQPRLCLTPPSLST</sequence>
<dbReference type="AlphaFoldDB" id="A0A5J9VBW2"/>
<dbReference type="EMBL" id="RWGY01000009">
    <property type="protein sequence ID" value="TVU33782.1"/>
    <property type="molecule type" value="Genomic_DNA"/>
</dbReference>
<gene>
    <name evidence="1" type="ORF">EJB05_15589</name>
</gene>
<protein>
    <submittedName>
        <fullName evidence="1">Uncharacterized protein</fullName>
    </submittedName>
</protein>
<comment type="caution">
    <text evidence="1">The sequence shown here is derived from an EMBL/GenBank/DDBJ whole genome shotgun (WGS) entry which is preliminary data.</text>
</comment>